<keyword evidence="1" id="KW-0812">Transmembrane</keyword>
<organism evidence="2 3">
    <name type="scientific">Marinisporobacter balticus</name>
    <dbReference type="NCBI Taxonomy" id="2018667"/>
    <lineage>
        <taxon>Bacteria</taxon>
        <taxon>Bacillati</taxon>
        <taxon>Bacillota</taxon>
        <taxon>Clostridia</taxon>
        <taxon>Peptostreptococcales</taxon>
        <taxon>Thermotaleaceae</taxon>
        <taxon>Marinisporobacter</taxon>
    </lineage>
</organism>
<protein>
    <submittedName>
        <fullName evidence="2">Uncharacterized protein</fullName>
    </submittedName>
</protein>
<reference evidence="2 3" key="1">
    <citation type="submission" date="2019-03" db="EMBL/GenBank/DDBJ databases">
        <title>Genomic Encyclopedia of Type Strains, Phase IV (KMG-IV): sequencing the most valuable type-strain genomes for metagenomic binning, comparative biology and taxonomic classification.</title>
        <authorList>
            <person name="Goeker M."/>
        </authorList>
    </citation>
    <scope>NUCLEOTIDE SEQUENCE [LARGE SCALE GENOMIC DNA]</scope>
    <source>
        <strain evidence="2 3">DSM 102940</strain>
    </source>
</reference>
<comment type="caution">
    <text evidence="2">The sequence shown here is derived from an EMBL/GenBank/DDBJ whole genome shotgun (WGS) entry which is preliminary data.</text>
</comment>
<proteinExistence type="predicted"/>
<keyword evidence="1" id="KW-0472">Membrane</keyword>
<evidence type="ECO:0000313" key="3">
    <source>
        <dbReference type="Proteomes" id="UP000294919"/>
    </source>
</evidence>
<dbReference type="EMBL" id="SLWV01000008">
    <property type="protein sequence ID" value="TCO76517.1"/>
    <property type="molecule type" value="Genomic_DNA"/>
</dbReference>
<dbReference type="Proteomes" id="UP000294919">
    <property type="component" value="Unassembled WGS sequence"/>
</dbReference>
<gene>
    <name evidence="2" type="ORF">EV214_108120</name>
</gene>
<keyword evidence="3" id="KW-1185">Reference proteome</keyword>
<feature type="transmembrane region" description="Helical" evidence="1">
    <location>
        <begin position="6"/>
        <end position="25"/>
    </location>
</feature>
<name>A0A4R2KUM0_9FIRM</name>
<evidence type="ECO:0000313" key="2">
    <source>
        <dbReference type="EMBL" id="TCO76517.1"/>
    </source>
</evidence>
<keyword evidence="1" id="KW-1133">Transmembrane helix</keyword>
<accession>A0A4R2KUM0</accession>
<evidence type="ECO:0000256" key="1">
    <source>
        <dbReference type="SAM" id="Phobius"/>
    </source>
</evidence>
<sequence length="224" mass="26972">MWKKTWVKVMFVIFIVWLIISAYYYRQHCITIRNYIIDKQIELKDVKVEIKEVSLRTSNRKRNNNYRIPKSYELMYKFAQRFEDPMRALKIMKPLFQIPTFYSKPYEVNDELLTLKLRGKFISDKFKGKDREQLIEDIKVDVIDESGADHSSSSRWQYEEGNNIVPFEISGNLFPIDRINNELTIVVTDKKNNITKKFRIEPEYVTRNYNFFDKKINLDAHPMC</sequence>
<dbReference type="AlphaFoldDB" id="A0A4R2KUM0"/>